<dbReference type="AlphaFoldDB" id="A0AAV4W8W0"/>
<protein>
    <submittedName>
        <fullName evidence="3">Biorientation of chromosomes in cell division protein 1</fullName>
    </submittedName>
</protein>
<feature type="region of interest" description="Disordered" evidence="1">
    <location>
        <begin position="730"/>
        <end position="750"/>
    </location>
</feature>
<gene>
    <name evidence="3" type="primary">BOD1</name>
    <name evidence="3" type="ORF">CDAR_520471</name>
</gene>
<feature type="compositionally biased region" description="Basic and acidic residues" evidence="1">
    <location>
        <begin position="1018"/>
        <end position="1028"/>
    </location>
</feature>
<feature type="region of interest" description="Disordered" evidence="1">
    <location>
        <begin position="245"/>
        <end position="711"/>
    </location>
</feature>
<feature type="compositionally biased region" description="Low complexity" evidence="1">
    <location>
        <begin position="656"/>
        <end position="679"/>
    </location>
</feature>
<feature type="region of interest" description="Disordered" evidence="1">
    <location>
        <begin position="169"/>
        <end position="202"/>
    </location>
</feature>
<keyword evidence="3" id="KW-0131">Cell cycle</keyword>
<feature type="region of interest" description="Disordered" evidence="1">
    <location>
        <begin position="951"/>
        <end position="1051"/>
    </location>
</feature>
<feature type="compositionally biased region" description="Basic and acidic residues" evidence="1">
    <location>
        <begin position="424"/>
        <end position="435"/>
    </location>
</feature>
<proteinExistence type="predicted"/>
<feature type="compositionally biased region" description="Low complexity" evidence="1">
    <location>
        <begin position="1033"/>
        <end position="1048"/>
    </location>
</feature>
<dbReference type="GO" id="GO:0048188">
    <property type="term" value="C:Set1C/COMPASS complex"/>
    <property type="evidence" value="ECO:0007669"/>
    <property type="project" value="TreeGrafter"/>
</dbReference>
<feature type="compositionally biased region" description="Basic residues" evidence="1">
    <location>
        <begin position="526"/>
        <end position="536"/>
    </location>
</feature>
<feature type="compositionally biased region" description="Basic and acidic residues" evidence="1">
    <location>
        <begin position="801"/>
        <end position="819"/>
    </location>
</feature>
<feature type="compositionally biased region" description="Polar residues" evidence="1">
    <location>
        <begin position="820"/>
        <end position="830"/>
    </location>
</feature>
<feature type="compositionally biased region" description="Low complexity" evidence="1">
    <location>
        <begin position="436"/>
        <end position="461"/>
    </location>
</feature>
<feature type="compositionally biased region" description="Basic and acidic residues" evidence="1">
    <location>
        <begin position="740"/>
        <end position="750"/>
    </location>
</feature>
<keyword evidence="3" id="KW-0132">Cell division</keyword>
<dbReference type="Proteomes" id="UP001054837">
    <property type="component" value="Unassembled WGS sequence"/>
</dbReference>
<sequence length="1107" mass="123604">MENQHLVPGDPILIENIVSYLKAKGIFDEFRHECLADVDTKSSCQNLSQRVDGYTTKFLSGETWHPDMNKNELRNKLRRHIDESGMLAGGADHVAEQVINPKITQLFLPKIAEVVHQYLNEENEKFNKKLENSNEKCVEKSYTEISDGTQNKNKNAKFDPVADILSFSYSKPKSNSTQNSQTKTIESTKIDRKKDESLHQAKVSDASLKIDKKKEEATNPLKAPDVISKIKKEDTSLPIKGSEAVQNLEKKKEENVPVIKTESVEPVPESALPISASPAKSQSETKEIIKVKKEPKTEESDVSSDIQKKSPKEEIKTEKKNVDLKLSTDSSSHSEENIQNKSSALVTKSSSSCKSKTDSEKSKKVKSHSTSKVTSTLNESRKPKNKESSDKSSTEKHSKTNLKLSKTPSKDNLSPHKISSSKPVKTEKKDVHSKTSDNSSSKTLSSKSSSVKKSTSSMKLKTSSDKTEKSKVSKPSDSKASIKMPTESSTNLEKGHKSSFQYSSYDSSQGSDQDKSSTSSSSVKEKPKHFSKHHKKETSNSKSNEKDLKTSTKKRSHSDSDPGTSKLKHMKHAFDKQKSLVQESAKISSRSNSFGSTSSISDSPSSSKETSTSTSEETSDNSLKSVEVKKKQISKDREQCKRTEDFPPPPPPPPASGISVQSSSSAEASSMDETQSSQESDSDSKLSEEESISDSEVENSNSSNLKSERKLKTPELLNDIFDIFLYSSSSSEFEGYSSTPEKKVIKPSYDRDVDISSVHTSDLSSFEDAVSLYEDSDSDEHRLSRKLTIKEAEKLLEERARQRRLERSKIISPSKDSEKSNISLQSSTIFSEDEASSEPKRESRRERKLNPKYASSEYASIFNSKKTSFITKQVNLNEDKAINVLPTMITDAKKHEDDIHLKDPPSPMKQTIDLNTNRISDDKLRVRHCKTNTVVTQTIESAEKPMRKISNASCEHDSEESSHFSGIKKSIKTHDTKHNNETETESENTVALTVKKSIIKNDNENNMDPHPQGLKRKLKDDERSDAKKILRRNSGNSSSSENVANENNPFNITANNPSSVFNMEQKNKDLFHIQRVNNNGAVLNKIEHVRKKSLSEPNHVIEKQNKE</sequence>
<dbReference type="Pfam" id="PF05205">
    <property type="entry name" value="COMPASS-Shg1"/>
    <property type="match status" value="1"/>
</dbReference>
<feature type="compositionally biased region" description="Low complexity" evidence="1">
    <location>
        <begin position="341"/>
        <end position="354"/>
    </location>
</feature>
<feature type="region of interest" description="Disordered" evidence="1">
    <location>
        <begin position="801"/>
        <end position="851"/>
    </location>
</feature>
<name>A0AAV4W8W0_9ARAC</name>
<feature type="compositionally biased region" description="Basic and acidic residues" evidence="1">
    <location>
        <begin position="972"/>
        <end position="981"/>
    </location>
</feature>
<feature type="compositionally biased region" description="Polar residues" evidence="1">
    <location>
        <begin position="169"/>
        <end position="185"/>
    </location>
</feature>
<feature type="compositionally biased region" description="Basic and acidic residues" evidence="1">
    <location>
        <begin position="306"/>
        <end position="323"/>
    </location>
</feature>
<reference evidence="3 4" key="1">
    <citation type="submission" date="2021-06" db="EMBL/GenBank/DDBJ databases">
        <title>Caerostris darwini draft genome.</title>
        <authorList>
            <person name="Kono N."/>
            <person name="Arakawa K."/>
        </authorList>
    </citation>
    <scope>NUCLEOTIDE SEQUENCE [LARGE SCALE GENOMIC DNA]</scope>
</reference>
<feature type="compositionally biased region" description="Low complexity" evidence="1">
    <location>
        <begin position="588"/>
        <end position="616"/>
    </location>
</feature>
<evidence type="ECO:0000256" key="1">
    <source>
        <dbReference type="SAM" id="MobiDB-lite"/>
    </source>
</evidence>
<evidence type="ECO:0000259" key="2">
    <source>
        <dbReference type="Pfam" id="PF05205"/>
    </source>
</evidence>
<feature type="compositionally biased region" description="Basic and acidic residues" evidence="1">
    <location>
        <begin position="537"/>
        <end position="550"/>
    </location>
</feature>
<organism evidence="3 4">
    <name type="scientific">Caerostris darwini</name>
    <dbReference type="NCBI Taxonomy" id="1538125"/>
    <lineage>
        <taxon>Eukaryota</taxon>
        <taxon>Metazoa</taxon>
        <taxon>Ecdysozoa</taxon>
        <taxon>Arthropoda</taxon>
        <taxon>Chelicerata</taxon>
        <taxon>Arachnida</taxon>
        <taxon>Araneae</taxon>
        <taxon>Araneomorphae</taxon>
        <taxon>Entelegynae</taxon>
        <taxon>Araneoidea</taxon>
        <taxon>Araneidae</taxon>
        <taxon>Caerostris</taxon>
    </lineage>
</organism>
<feature type="compositionally biased region" description="Basic and acidic residues" evidence="1">
    <location>
        <begin position="626"/>
        <end position="645"/>
    </location>
</feature>
<feature type="compositionally biased region" description="Basic and acidic residues" evidence="1">
    <location>
        <begin position="462"/>
        <end position="477"/>
    </location>
</feature>
<feature type="compositionally biased region" description="Basic and acidic residues" evidence="1">
    <location>
        <begin position="379"/>
        <end position="398"/>
    </location>
</feature>
<accession>A0AAV4W8W0</accession>
<comment type="caution">
    <text evidence="3">The sequence shown here is derived from an EMBL/GenBank/DDBJ whole genome shotgun (WGS) entry which is preliminary data.</text>
</comment>
<evidence type="ECO:0000313" key="4">
    <source>
        <dbReference type="Proteomes" id="UP001054837"/>
    </source>
</evidence>
<dbReference type="InterPro" id="IPR055264">
    <property type="entry name" value="BOD1/SHG1_dom"/>
</dbReference>
<feature type="compositionally biased region" description="Low complexity" evidence="1">
    <location>
        <begin position="498"/>
        <end position="522"/>
    </location>
</feature>
<dbReference type="PANTHER" id="PTHR31532:SF10">
    <property type="entry name" value="BIORIENTATION OF CHROMOSOMES IN CELL DIVISION PROTEIN 1-LIKE 1"/>
    <property type="match status" value="1"/>
</dbReference>
<feature type="compositionally biased region" description="Polar residues" evidence="1">
    <location>
        <begin position="401"/>
        <end position="423"/>
    </location>
</feature>
<dbReference type="GO" id="GO:0051301">
    <property type="term" value="P:cell division"/>
    <property type="evidence" value="ECO:0007669"/>
    <property type="project" value="UniProtKB-KW"/>
</dbReference>
<feature type="compositionally biased region" description="Basic and acidic residues" evidence="1">
    <location>
        <begin position="837"/>
        <end position="849"/>
    </location>
</feature>
<dbReference type="EMBL" id="BPLQ01014265">
    <property type="protein sequence ID" value="GIY78669.1"/>
    <property type="molecule type" value="Genomic_DNA"/>
</dbReference>
<dbReference type="PANTHER" id="PTHR31532">
    <property type="entry name" value="BIORIENTATION OF CHROMOSOMES IN CELL DIVISION 1 FAMILY MEMBER"/>
    <property type="match status" value="1"/>
</dbReference>
<keyword evidence="4" id="KW-1185">Reference proteome</keyword>
<dbReference type="GO" id="GO:0031297">
    <property type="term" value="P:replication fork processing"/>
    <property type="evidence" value="ECO:0007669"/>
    <property type="project" value="TreeGrafter"/>
</dbReference>
<evidence type="ECO:0000313" key="3">
    <source>
        <dbReference type="EMBL" id="GIY78669.1"/>
    </source>
</evidence>
<feature type="compositionally biased region" description="Basic and acidic residues" evidence="1">
    <location>
        <begin position="283"/>
        <end position="299"/>
    </location>
</feature>
<feature type="compositionally biased region" description="Pro residues" evidence="1">
    <location>
        <begin position="646"/>
        <end position="655"/>
    </location>
</feature>
<feature type="compositionally biased region" description="Basic and acidic residues" evidence="1">
    <location>
        <begin position="186"/>
        <end position="199"/>
    </location>
</feature>
<feature type="domain" description="BOD1/SHG1" evidence="2">
    <location>
        <begin position="17"/>
        <end position="111"/>
    </location>
</feature>